<proteinExistence type="predicted"/>
<organism evidence="1 2">
    <name type="scientific">Streptodolium elevatio</name>
    <dbReference type="NCBI Taxonomy" id="3157996"/>
    <lineage>
        <taxon>Bacteria</taxon>
        <taxon>Bacillati</taxon>
        <taxon>Actinomycetota</taxon>
        <taxon>Actinomycetes</taxon>
        <taxon>Kitasatosporales</taxon>
        <taxon>Streptomycetaceae</taxon>
        <taxon>Streptodolium</taxon>
    </lineage>
</organism>
<gene>
    <name evidence="1" type="ORF">AB0C36_07105</name>
</gene>
<protein>
    <submittedName>
        <fullName evidence="1">Uncharacterized protein</fullName>
    </submittedName>
</protein>
<evidence type="ECO:0000313" key="2">
    <source>
        <dbReference type="Proteomes" id="UP001551482"/>
    </source>
</evidence>
<accession>A0ABV3DBY3</accession>
<dbReference type="RefSeq" id="WP_358350445.1">
    <property type="nucleotide sequence ID" value="NZ_JBEZFP010000012.1"/>
</dbReference>
<reference evidence="1 2" key="1">
    <citation type="submission" date="2024-06" db="EMBL/GenBank/DDBJ databases">
        <title>The Natural Products Discovery Center: Release of the First 8490 Sequenced Strains for Exploring Actinobacteria Biosynthetic Diversity.</title>
        <authorList>
            <person name="Kalkreuter E."/>
            <person name="Kautsar S.A."/>
            <person name="Yang D."/>
            <person name="Bader C.D."/>
            <person name="Teijaro C.N."/>
            <person name="Fluegel L."/>
            <person name="Davis C.M."/>
            <person name="Simpson J.R."/>
            <person name="Lauterbach L."/>
            <person name="Steele A.D."/>
            <person name="Gui C."/>
            <person name="Meng S."/>
            <person name="Li G."/>
            <person name="Viehrig K."/>
            <person name="Ye F."/>
            <person name="Su P."/>
            <person name="Kiefer A.F."/>
            <person name="Nichols A."/>
            <person name="Cepeda A.J."/>
            <person name="Yan W."/>
            <person name="Fan B."/>
            <person name="Jiang Y."/>
            <person name="Adhikari A."/>
            <person name="Zheng C.-J."/>
            <person name="Schuster L."/>
            <person name="Cowan T.M."/>
            <person name="Smanski M.J."/>
            <person name="Chevrette M.G."/>
            <person name="De Carvalho L.P.S."/>
            <person name="Shen B."/>
        </authorList>
    </citation>
    <scope>NUCLEOTIDE SEQUENCE [LARGE SCALE GENOMIC DNA]</scope>
    <source>
        <strain evidence="1 2">NPDC048946</strain>
    </source>
</reference>
<sequence length="160" mass="17982">MGGMKNLEITVSDYLGGALMPVDILNLAELLSETGVPEGLDGIAREAVERLAYIGRYIDEPQRDAAVDLTEMLLAGQPRQMTLKTGHPVHYAETKTGYTFVADRTASRYTLRLYKRIEWHRETGEIVCFSPAGPLVQKNWKWTGIRTLTQARRCARELLS</sequence>
<name>A0ABV3DBY3_9ACTN</name>
<dbReference type="EMBL" id="JBEZFP010000012">
    <property type="protein sequence ID" value="MEU8133262.1"/>
    <property type="molecule type" value="Genomic_DNA"/>
</dbReference>
<keyword evidence="2" id="KW-1185">Reference proteome</keyword>
<dbReference type="Proteomes" id="UP001551482">
    <property type="component" value="Unassembled WGS sequence"/>
</dbReference>
<evidence type="ECO:0000313" key="1">
    <source>
        <dbReference type="EMBL" id="MEU8133262.1"/>
    </source>
</evidence>
<comment type="caution">
    <text evidence="1">The sequence shown here is derived from an EMBL/GenBank/DDBJ whole genome shotgun (WGS) entry which is preliminary data.</text>
</comment>